<protein>
    <submittedName>
        <fullName evidence="10">Oxidoreductase</fullName>
    </submittedName>
</protein>
<dbReference type="SUPFAM" id="SSF54292">
    <property type="entry name" value="2Fe-2S ferredoxin-like"/>
    <property type="match status" value="1"/>
</dbReference>
<dbReference type="InterPro" id="IPR001433">
    <property type="entry name" value="OxRdtase_FAD/NAD-bd"/>
</dbReference>
<comment type="caution">
    <text evidence="10">The sequence shown here is derived from an EMBL/GenBank/DDBJ whole genome shotgun (WGS) entry which is preliminary data.</text>
</comment>
<gene>
    <name evidence="10" type="ORF">FXN61_42615</name>
</gene>
<feature type="domain" description="2Fe-2S ferredoxin-type" evidence="8">
    <location>
        <begin position="222"/>
        <end position="309"/>
    </location>
</feature>
<dbReference type="RefSeq" id="WP_167979667.1">
    <property type="nucleotide sequence ID" value="NZ_VSRL01000312.1"/>
</dbReference>
<dbReference type="Gene3D" id="3.40.50.80">
    <property type="entry name" value="Nucleotide-binding domain of ferredoxin-NADP reductase (FNR) module"/>
    <property type="match status" value="1"/>
</dbReference>
<dbReference type="InterPro" id="IPR001041">
    <property type="entry name" value="2Fe-2S_ferredoxin-type"/>
</dbReference>
<keyword evidence="5" id="KW-0560">Oxidoreductase</keyword>
<organism evidence="10 11">
    <name type="scientific">Lentzea indica</name>
    <dbReference type="NCBI Taxonomy" id="2604800"/>
    <lineage>
        <taxon>Bacteria</taxon>
        <taxon>Bacillati</taxon>
        <taxon>Actinomycetota</taxon>
        <taxon>Actinomycetes</taxon>
        <taxon>Pseudonocardiales</taxon>
        <taxon>Pseudonocardiaceae</taxon>
        <taxon>Lentzea</taxon>
    </lineage>
</organism>
<dbReference type="PROSITE" id="PS51384">
    <property type="entry name" value="FAD_FR"/>
    <property type="match status" value="1"/>
</dbReference>
<dbReference type="InterPro" id="IPR039261">
    <property type="entry name" value="FNR_nucleotide-bd"/>
</dbReference>
<dbReference type="PRINTS" id="PR00409">
    <property type="entry name" value="PHDIOXRDTASE"/>
</dbReference>
<dbReference type="Gene3D" id="2.40.30.10">
    <property type="entry name" value="Translation factors"/>
    <property type="match status" value="1"/>
</dbReference>
<accession>A0ABX1FVL4</accession>
<feature type="domain" description="FAD-binding FR-type" evidence="9">
    <location>
        <begin position="1"/>
        <end position="100"/>
    </location>
</feature>
<proteinExistence type="predicted"/>
<evidence type="ECO:0000313" key="10">
    <source>
        <dbReference type="EMBL" id="NKE63063.1"/>
    </source>
</evidence>
<dbReference type="CDD" id="cd06185">
    <property type="entry name" value="PDR_like"/>
    <property type="match status" value="1"/>
</dbReference>
<name>A0ABX1FVL4_9PSEU</name>
<dbReference type="PANTHER" id="PTHR47354">
    <property type="entry name" value="NADH OXIDOREDUCTASE HCR"/>
    <property type="match status" value="1"/>
</dbReference>
<dbReference type="PROSITE" id="PS51085">
    <property type="entry name" value="2FE2S_FER_2"/>
    <property type="match status" value="1"/>
</dbReference>
<evidence type="ECO:0000256" key="6">
    <source>
        <dbReference type="ARBA" id="ARBA00023004"/>
    </source>
</evidence>
<evidence type="ECO:0000256" key="2">
    <source>
        <dbReference type="ARBA" id="ARBA00022630"/>
    </source>
</evidence>
<keyword evidence="2" id="KW-0285">Flavoprotein</keyword>
<dbReference type="SUPFAM" id="SSF63380">
    <property type="entry name" value="Riboflavin synthase domain-like"/>
    <property type="match status" value="1"/>
</dbReference>
<dbReference type="InterPro" id="IPR017927">
    <property type="entry name" value="FAD-bd_FR_type"/>
</dbReference>
<dbReference type="Gene3D" id="3.10.20.30">
    <property type="match status" value="1"/>
</dbReference>
<dbReference type="InterPro" id="IPR050415">
    <property type="entry name" value="MRET"/>
</dbReference>
<sequence length="309" mass="33480">MKLLLENKNPIADGVVLLTLRHPDGDPLPAWTPGAHVDLVLADDLVRQYSLCGDPRDDSVFQVAVLREPDGRGGSQHVHDVLAAGQLVEVHGPRNHFELVEAKRYLFVAGGIGITPILPMIAQVEAMGHDWRLVYGGRTRSSMAFRDELERLGDVEIRPQDEYGLLDLEALLGEPAEGTAVYCCGPEGLLAAVEERCAAWPTGTLHVERFAPKPGAAQGQRHEFEIELSQTGTVLRVPADQSVLEVVERAGVPVLSSCQEGTCGTCETVVLAGTPDHRDSVLTAEERESGEVMMICVSRSCSPRLVLDL</sequence>
<dbReference type="Proteomes" id="UP001515943">
    <property type="component" value="Unassembled WGS sequence"/>
</dbReference>
<reference evidence="10 11" key="1">
    <citation type="submission" date="2019-08" db="EMBL/GenBank/DDBJ databases">
        <title>Lentzea from Indian Himalayas.</title>
        <authorList>
            <person name="Mandal S."/>
            <person name="Mallick Gupta A."/>
            <person name="Maiti P.K."/>
            <person name="Sarkar J."/>
            <person name="Mandal S."/>
        </authorList>
    </citation>
    <scope>NUCLEOTIDE SEQUENCE [LARGE SCALE GENOMIC DNA]</scope>
    <source>
        <strain evidence="10 11">PSKA42</strain>
    </source>
</reference>
<dbReference type="SUPFAM" id="SSF52343">
    <property type="entry name" value="Ferredoxin reductase-like, C-terminal NADP-linked domain"/>
    <property type="match status" value="1"/>
</dbReference>
<dbReference type="CDD" id="cd00207">
    <property type="entry name" value="fer2"/>
    <property type="match status" value="1"/>
</dbReference>
<evidence type="ECO:0000256" key="3">
    <source>
        <dbReference type="ARBA" id="ARBA00022714"/>
    </source>
</evidence>
<dbReference type="PROSITE" id="PS00197">
    <property type="entry name" value="2FE2S_FER_1"/>
    <property type="match status" value="1"/>
</dbReference>
<dbReference type="InterPro" id="IPR036010">
    <property type="entry name" value="2Fe-2S_ferredoxin-like_sf"/>
</dbReference>
<keyword evidence="7" id="KW-0411">Iron-sulfur</keyword>
<evidence type="ECO:0000259" key="8">
    <source>
        <dbReference type="PROSITE" id="PS51085"/>
    </source>
</evidence>
<evidence type="ECO:0000259" key="9">
    <source>
        <dbReference type="PROSITE" id="PS51384"/>
    </source>
</evidence>
<keyword evidence="3" id="KW-0001">2Fe-2S</keyword>
<evidence type="ECO:0000256" key="5">
    <source>
        <dbReference type="ARBA" id="ARBA00023002"/>
    </source>
</evidence>
<dbReference type="InterPro" id="IPR017938">
    <property type="entry name" value="Riboflavin_synthase-like_b-brl"/>
</dbReference>
<dbReference type="InterPro" id="IPR006058">
    <property type="entry name" value="2Fe2S_fd_BS"/>
</dbReference>
<comment type="cofactor">
    <cofactor evidence="1">
        <name>FAD</name>
        <dbReference type="ChEBI" id="CHEBI:57692"/>
    </cofactor>
</comment>
<dbReference type="EMBL" id="VSRL01000312">
    <property type="protein sequence ID" value="NKE63063.1"/>
    <property type="molecule type" value="Genomic_DNA"/>
</dbReference>
<evidence type="ECO:0000313" key="11">
    <source>
        <dbReference type="Proteomes" id="UP001515943"/>
    </source>
</evidence>
<dbReference type="Pfam" id="PF00175">
    <property type="entry name" value="NAD_binding_1"/>
    <property type="match status" value="1"/>
</dbReference>
<evidence type="ECO:0000256" key="1">
    <source>
        <dbReference type="ARBA" id="ARBA00001974"/>
    </source>
</evidence>
<keyword evidence="11" id="KW-1185">Reference proteome</keyword>
<keyword evidence="4" id="KW-0479">Metal-binding</keyword>
<dbReference type="PANTHER" id="PTHR47354:SF1">
    <property type="entry name" value="CARNITINE MONOOXYGENASE REDUCTASE SUBUNIT"/>
    <property type="match status" value="1"/>
</dbReference>
<dbReference type="InterPro" id="IPR012675">
    <property type="entry name" value="Beta-grasp_dom_sf"/>
</dbReference>
<evidence type="ECO:0000256" key="7">
    <source>
        <dbReference type="ARBA" id="ARBA00023014"/>
    </source>
</evidence>
<dbReference type="Pfam" id="PF00111">
    <property type="entry name" value="Fer2"/>
    <property type="match status" value="1"/>
</dbReference>
<evidence type="ECO:0000256" key="4">
    <source>
        <dbReference type="ARBA" id="ARBA00022723"/>
    </source>
</evidence>
<keyword evidence="6" id="KW-0408">Iron</keyword>